<dbReference type="InterPro" id="IPR027417">
    <property type="entry name" value="P-loop_NTPase"/>
</dbReference>
<keyword evidence="4" id="KW-1185">Reference proteome</keyword>
<dbReference type="GeneID" id="5076221"/>
<dbReference type="SUPFAM" id="SSF52540">
    <property type="entry name" value="P-loop containing nucleoside triphosphate hydrolases"/>
    <property type="match status" value="1"/>
</dbReference>
<feature type="domain" description="Toprim" evidence="2">
    <location>
        <begin position="270"/>
        <end position="375"/>
    </location>
</feature>
<dbReference type="Proteomes" id="UP000008090">
    <property type="component" value="Segment"/>
</dbReference>
<accession>Q6R4V1</accession>
<reference evidence="3 4" key="1">
    <citation type="journal article" date="2009" name="Appl. Environ. Microbiol.">
        <title>Characterization of a new plasmid-like prophage in a pandemic Vibrio parahaemolyticus O3:K6 strain.</title>
        <authorList>
            <person name="Lan S.F."/>
            <person name="Huang C.H."/>
            <person name="Chang C.H."/>
            <person name="Liao W.C."/>
            <person name="Lin I.H."/>
            <person name="Jian W.N."/>
            <person name="Wu Y.G."/>
            <person name="Chen S.Y."/>
            <person name="Wong H.C."/>
        </authorList>
    </citation>
    <scope>NUCLEOTIDE SEQUENCE [LARGE SCALE GENOMIC DNA]</scope>
</reference>
<dbReference type="InterPro" id="IPR049996">
    <property type="entry name" value="Slr7037-like"/>
</dbReference>
<dbReference type="InterPro" id="IPR034154">
    <property type="entry name" value="TOPRIM_DnaG/twinkle"/>
</dbReference>
<evidence type="ECO:0000313" key="3">
    <source>
        <dbReference type="EMBL" id="AAS38505.1"/>
    </source>
</evidence>
<dbReference type="RefSeq" id="YP_001039868.1">
    <property type="nucleotide sequence ID" value="NC_009016.1"/>
</dbReference>
<feature type="region of interest" description="Disordered" evidence="1">
    <location>
        <begin position="1136"/>
        <end position="1160"/>
    </location>
</feature>
<dbReference type="CDD" id="cd01029">
    <property type="entry name" value="TOPRIM_primases"/>
    <property type="match status" value="1"/>
</dbReference>
<dbReference type="Pfam" id="PF13362">
    <property type="entry name" value="Toprim_3"/>
    <property type="match status" value="1"/>
</dbReference>
<dbReference type="EMBL" id="EF057797">
    <property type="protein sequence ID" value="AAS38505.1"/>
    <property type="molecule type" value="Genomic_DNA"/>
</dbReference>
<dbReference type="NCBIfam" id="NF042913">
    <property type="entry name" value="CyRepA1"/>
    <property type="match status" value="1"/>
</dbReference>
<dbReference type="InterPro" id="IPR006171">
    <property type="entry name" value="TOPRIM_dom"/>
</dbReference>
<sequence length="1239" mass="139306">MSQDKRTTLQGFYQERFNSDPYALLDYCGPEVADKAAQVQIDWSSIAGNVQLNDAKYRGKVGTLKKDYRGKVAVYGSIKRTAGGIEYPHINFTTAKDGGYTETFDGYKALLEIYEREKGVQLDPGKQKAWKQEQERKRRAREARLAAIEAQEKKRREQRLREHLAYQDAFIGQTAISLPRDTVRFLFPEDGSFDYLQRKEISEVANVVSLKRMQDKHGEFVAVQVHDVHGNYLGLQRLYDRFKKFTVAVDDHQFDGAHCIIGSLTDAEQAYVCEGFATGASIYLATGVPVIVAMNADNLKKVVREYKRVMPDLQLLNAADNDAWKPHVGNKGMMTALELHKDLNVRAVYPIFSELDEEQLKSQPTDWNDLHCIAGLKEVTRQIKARTNKLKAEAHYFEYCLQRLRYAGQKNATDEALKAVGAGMMLSPIVYSSDEVYRWVMNSIPAGCPVNDFKIRGRIMWLAKGKLHNAKSLRSFSNHTLDKSHINYIRLEGVQTEHGNVLLPDTIVDLVDSLQGCIILRAPMGSGKTERLIQPVMHRENKAAYIAHRISLIGDASNRLGIANYQETMAVEMPYTTHLACCVNSIVNPKFQNSDGLSWFETVDTLCIDEASQVLRHTANGPVDNPVRVMDGLVAAMRSSRRVVMCDADANDALVELCEMARPGEPIHVIEVEGSCNHINVLHTDIDSAFGEVVKAVGAGKKVLVADDSANDGKKMVEVLLAKKPDLKVLHVHKDSKADAAVESFLNNPNAQCVHYDVVIYSPAISSGVSITVRHFDVHVAIFHGVVPPTDAVQMMRRDRTARQYILGIGINNTQRETDREAIYRGLVAADEFTVDYEETDEEIILRRRKTIFDEVRLGTIAEENRARNDFANNLLLIMVADGYRVGRMAKDMDDINAAKAMKEYGKAIVEQKRIDMVLSQETPDEETFHKLSRSEVRSVEESAQVDRYHMENQLCVENITPEVIDFYDDRGIKKVAAMELLQSKEEDAIAYDRAQIKNKVVITRHNYKRATRHQLVTVFEQLGLDRMTGEGEFTHRECRAVMNELLKDKKSIELYNSLKIGAYVNPRALPKDPTTFVKNIMAKLGLVLHKRKTGGRNKLYVAPASWQAIMEYVDLRAAKGVSSLQFVEKDAPAPVASDKRAGLETATEQPEAAPHVASVGGDTSANKVIYTVEKYPQEVELDRDLIIRTLSEAIAGTSVTLEQARGWLSREDLEDIQLGELTVDQLKFYFKANARRLG</sequence>
<evidence type="ECO:0000313" key="4">
    <source>
        <dbReference type="Proteomes" id="UP000008090"/>
    </source>
</evidence>
<proteinExistence type="predicted"/>
<evidence type="ECO:0000256" key="1">
    <source>
        <dbReference type="SAM" id="MobiDB-lite"/>
    </source>
</evidence>
<protein>
    <submittedName>
        <fullName evidence="3">Putative replication protein RepA</fullName>
    </submittedName>
</protein>
<organism evidence="3 4">
    <name type="scientific">Vibrio phage VP882</name>
    <dbReference type="NCBI Taxonomy" id="2913982"/>
    <lineage>
        <taxon>Viruses</taxon>
        <taxon>Duplodnaviria</taxon>
        <taxon>Heunggongvirae</taxon>
        <taxon>Uroviricota</taxon>
        <taxon>Caudoviricetes</taxon>
        <taxon>Hapunavirus</taxon>
        <taxon>Hapunavirus VP882</taxon>
    </lineage>
</organism>
<dbReference type="KEGG" id="vg:5076221"/>
<evidence type="ECO:0000259" key="2">
    <source>
        <dbReference type="Pfam" id="PF13362"/>
    </source>
</evidence>
<name>Q6R4V1_9CAUD</name>